<keyword evidence="1" id="KW-0676">Redox-active center</keyword>
<keyword evidence="5" id="KW-1185">Reference proteome</keyword>
<evidence type="ECO:0000256" key="2">
    <source>
        <dbReference type="SAM" id="SignalP"/>
    </source>
</evidence>
<dbReference type="PANTHER" id="PTHR35272">
    <property type="entry name" value="THIOL:DISULFIDE INTERCHANGE PROTEIN DSBC-RELATED"/>
    <property type="match status" value="1"/>
</dbReference>
<feature type="chain" id="PRO_5001790896" evidence="2">
    <location>
        <begin position="19"/>
        <end position="202"/>
    </location>
</feature>
<dbReference type="EMBL" id="JMPJ01000056">
    <property type="protein sequence ID" value="KFC80388.1"/>
    <property type="molecule type" value="Genomic_DNA"/>
</dbReference>
<dbReference type="Proteomes" id="UP000028640">
    <property type="component" value="Unassembled WGS sequence"/>
</dbReference>
<reference evidence="4 5" key="1">
    <citation type="submission" date="2014-05" db="EMBL/GenBank/DDBJ databases">
        <title>ATOL: Assembling a taxonomically balanced genome-scale reconstruction of the evolutionary history of the Enterobacteriaceae.</title>
        <authorList>
            <person name="Plunkett G.III."/>
            <person name="Neeno-Eckwall E.C."/>
            <person name="Glasner J.D."/>
            <person name="Perna N.T."/>
        </authorList>
    </citation>
    <scope>NUCLEOTIDE SEQUENCE [LARGE SCALE GENOMIC DNA]</scope>
    <source>
        <strain evidence="4 5">ATCC 33852</strain>
    </source>
</reference>
<dbReference type="AlphaFoldDB" id="A0A085G9J3"/>
<accession>A0A085G9J3</accession>
<dbReference type="eggNOG" id="COG1651">
    <property type="taxonomic scope" value="Bacteria"/>
</dbReference>
<dbReference type="CDD" id="cd03023">
    <property type="entry name" value="DsbA_Com1_like"/>
    <property type="match status" value="1"/>
</dbReference>
<proteinExistence type="predicted"/>
<dbReference type="PANTHER" id="PTHR35272:SF3">
    <property type="entry name" value="THIOL:DISULFIDE INTERCHANGE PROTEIN DSBC"/>
    <property type="match status" value="1"/>
</dbReference>
<dbReference type="InterPro" id="IPR051470">
    <property type="entry name" value="Thiol:disulfide_interchange"/>
</dbReference>
<dbReference type="InterPro" id="IPR001853">
    <property type="entry name" value="DSBA-like_thioredoxin_dom"/>
</dbReference>
<dbReference type="InterPro" id="IPR036249">
    <property type="entry name" value="Thioredoxin-like_sf"/>
</dbReference>
<evidence type="ECO:0000313" key="5">
    <source>
        <dbReference type="Proteomes" id="UP000028640"/>
    </source>
</evidence>
<dbReference type="STRING" id="910964.GEAM_2356"/>
<dbReference type="Pfam" id="PF01323">
    <property type="entry name" value="DSBA"/>
    <property type="match status" value="1"/>
</dbReference>
<dbReference type="GeneID" id="78380694"/>
<dbReference type="RefSeq" id="WP_034791672.1">
    <property type="nucleotide sequence ID" value="NZ_JMPJ01000056.1"/>
</dbReference>
<dbReference type="SUPFAM" id="SSF52833">
    <property type="entry name" value="Thioredoxin-like"/>
    <property type="match status" value="1"/>
</dbReference>
<dbReference type="GO" id="GO:0015036">
    <property type="term" value="F:disulfide oxidoreductase activity"/>
    <property type="evidence" value="ECO:0007669"/>
    <property type="project" value="UniProtKB-ARBA"/>
</dbReference>
<keyword evidence="2" id="KW-0732">Signal</keyword>
<feature type="domain" description="Thioredoxin" evidence="3">
    <location>
        <begin position="17"/>
        <end position="195"/>
    </location>
</feature>
<gene>
    <name evidence="4" type="ORF">GEAM_2356</name>
</gene>
<evidence type="ECO:0000313" key="4">
    <source>
        <dbReference type="EMBL" id="KFC80388.1"/>
    </source>
</evidence>
<protein>
    <submittedName>
        <fullName evidence="4">ScsC family secreted protein</fullName>
    </submittedName>
</protein>
<feature type="signal peptide" evidence="2">
    <location>
        <begin position="1"/>
        <end position="18"/>
    </location>
</feature>
<dbReference type="PROSITE" id="PS51352">
    <property type="entry name" value="THIOREDOXIN_2"/>
    <property type="match status" value="1"/>
</dbReference>
<sequence length="202" mass="22160">MKTLMLILMMALSPMALAQTQTAPQNPTPEDMLFRDPATPRFGAKDAKLVLVSFTDYNCPYCKQFDPLLERVVKEHPDVAVVLKLLPFRGASSISSARAAMTVWEQQPDKFMALHQRLMSKKGPHDEESIDAAIAKVGLPPVKVTPESYTTLKTNVEIAEVLGIQGTPATIIGDQIIPGAISYQDLEELVNAQLKKVKDGKS</sequence>
<dbReference type="InterPro" id="IPR013766">
    <property type="entry name" value="Thioredoxin_domain"/>
</dbReference>
<name>A0A085G9J3_EWIA3</name>
<organism evidence="4 5">
    <name type="scientific">Ewingella americana (strain ATCC 33852 / DSM 4580 / CCUG 14506 / JCM 5911 / LMG 7869 / NCTC 12157 / CDC 1468-78)</name>
    <dbReference type="NCBI Taxonomy" id="910964"/>
    <lineage>
        <taxon>Bacteria</taxon>
        <taxon>Pseudomonadati</taxon>
        <taxon>Pseudomonadota</taxon>
        <taxon>Gammaproteobacteria</taxon>
        <taxon>Enterobacterales</taxon>
        <taxon>Yersiniaceae</taxon>
        <taxon>Ewingella</taxon>
    </lineage>
</organism>
<evidence type="ECO:0000259" key="3">
    <source>
        <dbReference type="PROSITE" id="PS51352"/>
    </source>
</evidence>
<comment type="caution">
    <text evidence="4">The sequence shown here is derived from an EMBL/GenBank/DDBJ whole genome shotgun (WGS) entry which is preliminary data.</text>
</comment>
<dbReference type="OrthoDB" id="9780340at2"/>
<dbReference type="PROSITE" id="PS00194">
    <property type="entry name" value="THIOREDOXIN_1"/>
    <property type="match status" value="1"/>
</dbReference>
<dbReference type="InterPro" id="IPR017937">
    <property type="entry name" value="Thioredoxin_CS"/>
</dbReference>
<dbReference type="Gene3D" id="3.40.30.10">
    <property type="entry name" value="Glutaredoxin"/>
    <property type="match status" value="1"/>
</dbReference>
<evidence type="ECO:0000256" key="1">
    <source>
        <dbReference type="ARBA" id="ARBA00023284"/>
    </source>
</evidence>